<gene>
    <name evidence="3" type="ORF">J2Z66_005466</name>
</gene>
<dbReference type="InterPro" id="IPR011010">
    <property type="entry name" value="DNA_brk_join_enz"/>
</dbReference>
<proteinExistence type="predicted"/>
<dbReference type="Pfam" id="PF00589">
    <property type="entry name" value="Phage_integrase"/>
    <property type="match status" value="1"/>
</dbReference>
<dbReference type="PROSITE" id="PS51898">
    <property type="entry name" value="TYR_RECOMBINASE"/>
    <property type="match status" value="1"/>
</dbReference>
<comment type="caution">
    <text evidence="3">The sequence shown here is derived from an EMBL/GenBank/DDBJ whole genome shotgun (WGS) entry which is preliminary data.</text>
</comment>
<dbReference type="RefSeq" id="WP_245375849.1">
    <property type="nucleotide sequence ID" value="NZ_JAGGLB010000021.1"/>
</dbReference>
<dbReference type="InterPro" id="IPR050090">
    <property type="entry name" value="Tyrosine_recombinase_XerCD"/>
</dbReference>
<reference evidence="3 4" key="1">
    <citation type="submission" date="2021-03" db="EMBL/GenBank/DDBJ databases">
        <title>Genomic Encyclopedia of Type Strains, Phase IV (KMG-IV): sequencing the most valuable type-strain genomes for metagenomic binning, comparative biology and taxonomic classification.</title>
        <authorList>
            <person name="Goeker M."/>
        </authorList>
    </citation>
    <scope>NUCLEOTIDE SEQUENCE [LARGE SCALE GENOMIC DNA]</scope>
    <source>
        <strain evidence="3 4">DSM 26048</strain>
    </source>
</reference>
<organism evidence="3 4">
    <name type="scientific">Paenibacillus eucommiae</name>
    <dbReference type="NCBI Taxonomy" id="1355755"/>
    <lineage>
        <taxon>Bacteria</taxon>
        <taxon>Bacillati</taxon>
        <taxon>Bacillota</taxon>
        <taxon>Bacilli</taxon>
        <taxon>Bacillales</taxon>
        <taxon>Paenibacillaceae</taxon>
        <taxon>Paenibacillus</taxon>
    </lineage>
</organism>
<dbReference type="InterPro" id="IPR013762">
    <property type="entry name" value="Integrase-like_cat_sf"/>
</dbReference>
<keyword evidence="1" id="KW-0233">DNA recombination</keyword>
<evidence type="ECO:0000259" key="2">
    <source>
        <dbReference type="PROSITE" id="PS51898"/>
    </source>
</evidence>
<sequence>MFALPDRTTFTGLRNYVMMLTLLDTGIRLKELANLQVTDVLLDEGSLRINHGKGRKSRLVPIERIAAGEMEHYLLERGNLEHNALWANLDNKPFLPGGIRTMIARYCQSAKIKGIQCSCHTFRHTFAKEILVKWRRRLHAQEHNGARANRDD</sequence>
<dbReference type="Proteomes" id="UP001519287">
    <property type="component" value="Unassembled WGS sequence"/>
</dbReference>
<dbReference type="Gene3D" id="1.10.443.10">
    <property type="entry name" value="Intergrase catalytic core"/>
    <property type="match status" value="1"/>
</dbReference>
<dbReference type="InterPro" id="IPR002104">
    <property type="entry name" value="Integrase_catalytic"/>
</dbReference>
<evidence type="ECO:0000256" key="1">
    <source>
        <dbReference type="ARBA" id="ARBA00023172"/>
    </source>
</evidence>
<evidence type="ECO:0000313" key="3">
    <source>
        <dbReference type="EMBL" id="MBP1993840.1"/>
    </source>
</evidence>
<keyword evidence="4" id="KW-1185">Reference proteome</keyword>
<dbReference type="SUPFAM" id="SSF56349">
    <property type="entry name" value="DNA breaking-rejoining enzymes"/>
    <property type="match status" value="1"/>
</dbReference>
<accession>A0ABS4J219</accession>
<dbReference type="EMBL" id="JAGGLB010000021">
    <property type="protein sequence ID" value="MBP1993840.1"/>
    <property type="molecule type" value="Genomic_DNA"/>
</dbReference>
<protein>
    <submittedName>
        <fullName evidence="3">Site-specific recombinase XerD</fullName>
    </submittedName>
</protein>
<dbReference type="PANTHER" id="PTHR30349:SF81">
    <property type="entry name" value="TYROSINE RECOMBINASE XERC"/>
    <property type="match status" value="1"/>
</dbReference>
<feature type="domain" description="Tyr recombinase" evidence="2">
    <location>
        <begin position="1"/>
        <end position="152"/>
    </location>
</feature>
<evidence type="ECO:0000313" key="4">
    <source>
        <dbReference type="Proteomes" id="UP001519287"/>
    </source>
</evidence>
<dbReference type="PANTHER" id="PTHR30349">
    <property type="entry name" value="PHAGE INTEGRASE-RELATED"/>
    <property type="match status" value="1"/>
</dbReference>
<name>A0ABS4J219_9BACL</name>